<proteinExistence type="predicted"/>
<dbReference type="EMBL" id="GBXM01059536">
    <property type="protein sequence ID" value="JAH49041.1"/>
    <property type="molecule type" value="Transcribed_RNA"/>
</dbReference>
<protein>
    <submittedName>
        <fullName evidence="1">Uncharacterized protein</fullName>
    </submittedName>
</protein>
<reference evidence="1" key="1">
    <citation type="submission" date="2014-11" db="EMBL/GenBank/DDBJ databases">
        <authorList>
            <person name="Amaro Gonzalez C."/>
        </authorList>
    </citation>
    <scope>NUCLEOTIDE SEQUENCE</scope>
</reference>
<organism evidence="1">
    <name type="scientific">Anguilla anguilla</name>
    <name type="common">European freshwater eel</name>
    <name type="synonym">Muraena anguilla</name>
    <dbReference type="NCBI Taxonomy" id="7936"/>
    <lineage>
        <taxon>Eukaryota</taxon>
        <taxon>Metazoa</taxon>
        <taxon>Chordata</taxon>
        <taxon>Craniata</taxon>
        <taxon>Vertebrata</taxon>
        <taxon>Euteleostomi</taxon>
        <taxon>Actinopterygii</taxon>
        <taxon>Neopterygii</taxon>
        <taxon>Teleostei</taxon>
        <taxon>Anguilliformes</taxon>
        <taxon>Anguillidae</taxon>
        <taxon>Anguilla</taxon>
    </lineage>
</organism>
<evidence type="ECO:0000313" key="1">
    <source>
        <dbReference type="EMBL" id="JAH49041.1"/>
    </source>
</evidence>
<dbReference type="AlphaFoldDB" id="A0A0E9T5T9"/>
<sequence length="34" mass="3615">MVVLKLGPGGNTVYAGLQSNLNCNPRILTSCSFF</sequence>
<name>A0A0E9T5T9_ANGAN</name>
<accession>A0A0E9T5T9</accession>
<reference evidence="1" key="2">
    <citation type="journal article" date="2015" name="Fish Shellfish Immunol.">
        <title>Early steps in the European eel (Anguilla anguilla)-Vibrio vulnificus interaction in the gills: Role of the RtxA13 toxin.</title>
        <authorList>
            <person name="Callol A."/>
            <person name="Pajuelo D."/>
            <person name="Ebbesson L."/>
            <person name="Teles M."/>
            <person name="MacKenzie S."/>
            <person name="Amaro C."/>
        </authorList>
    </citation>
    <scope>NUCLEOTIDE SEQUENCE</scope>
</reference>